<evidence type="ECO:0000313" key="3">
    <source>
        <dbReference type="EMBL" id="SMR02546.1"/>
    </source>
</evidence>
<reference evidence="2 4" key="2">
    <citation type="submission" date="2017-05" db="EMBL/GenBank/DDBJ databases">
        <authorList>
            <person name="Blom J."/>
        </authorList>
    </citation>
    <scope>NUCLEOTIDE SEQUENCE [LARGE SCALE GENOMIC DNA]</scope>
    <source>
        <strain evidence="2">PD885</strain>
    </source>
</reference>
<proteinExistence type="predicted"/>
<evidence type="ECO:0000313" key="5">
    <source>
        <dbReference type="Proteomes" id="UP000195953"/>
    </source>
</evidence>
<accession>A0A1Y6HH90</accession>
<dbReference type="InterPro" id="IPR036770">
    <property type="entry name" value="Ankyrin_rpt-contain_sf"/>
</dbReference>
<evidence type="ECO:0000313" key="4">
    <source>
        <dbReference type="Proteomes" id="UP000195877"/>
    </source>
</evidence>
<dbReference type="Proteomes" id="UP000195877">
    <property type="component" value="Chromosome 1"/>
</dbReference>
<feature type="region of interest" description="Disordered" evidence="1">
    <location>
        <begin position="1"/>
        <end position="26"/>
    </location>
</feature>
<gene>
    <name evidence="3" type="ORF">PD5205_01233</name>
    <name evidence="2" type="ORF">PD885_02772</name>
</gene>
<dbReference type="SUPFAM" id="SSF48403">
    <property type="entry name" value="Ankyrin repeat"/>
    <property type="match status" value="1"/>
</dbReference>
<dbReference type="Proteomes" id="UP000195953">
    <property type="component" value="Chromosome 1"/>
</dbReference>
<name>A0A1Y6HH90_9XANT</name>
<dbReference type="AlphaFoldDB" id="A0A1Y6HH90"/>
<dbReference type="EMBL" id="LT853882">
    <property type="protein sequence ID" value="SMR00000.1"/>
    <property type="molecule type" value="Genomic_DNA"/>
</dbReference>
<evidence type="ECO:0000256" key="1">
    <source>
        <dbReference type="SAM" id="MobiDB-lite"/>
    </source>
</evidence>
<reference evidence="3 5" key="1">
    <citation type="submission" date="2017-05" db="EMBL/GenBank/DDBJ databases">
        <authorList>
            <person name="Song R."/>
            <person name="Chenine A.L."/>
            <person name="Ruprecht R.M."/>
        </authorList>
    </citation>
    <scope>NUCLEOTIDE SEQUENCE [LARGE SCALE GENOMIC DNA]</scope>
    <source>
        <strain evidence="3">PD5205</strain>
    </source>
</reference>
<dbReference type="EMBL" id="LT853885">
    <property type="protein sequence ID" value="SMR02546.1"/>
    <property type="molecule type" value="Genomic_DNA"/>
</dbReference>
<feature type="compositionally biased region" description="Basic and acidic residues" evidence="1">
    <location>
        <begin position="1"/>
        <end position="12"/>
    </location>
</feature>
<dbReference type="Gene3D" id="1.25.40.20">
    <property type="entry name" value="Ankyrin repeat-containing domain"/>
    <property type="match status" value="1"/>
</dbReference>
<keyword evidence="4" id="KW-1185">Reference proteome</keyword>
<sequence>MEQDPSEREHPMSRNMGHNFDEGLRDQPDMAHFRDEAGWALLQPDALAGNYQAVSLLLRHGVVASPRTPSGKTALELARQTHWPRIVQLLKGSH</sequence>
<organism evidence="3 5">
    <name type="scientific">Xanthomonas fragariae</name>
    <dbReference type="NCBI Taxonomy" id="48664"/>
    <lineage>
        <taxon>Bacteria</taxon>
        <taxon>Pseudomonadati</taxon>
        <taxon>Pseudomonadota</taxon>
        <taxon>Gammaproteobacteria</taxon>
        <taxon>Lysobacterales</taxon>
        <taxon>Lysobacteraceae</taxon>
        <taxon>Xanthomonas</taxon>
    </lineage>
</organism>
<protein>
    <submittedName>
        <fullName evidence="3">Uncharacterized protein</fullName>
    </submittedName>
</protein>
<evidence type="ECO:0000313" key="2">
    <source>
        <dbReference type="EMBL" id="SMR00000.1"/>
    </source>
</evidence>